<dbReference type="Pfam" id="PF05697">
    <property type="entry name" value="Trigger_N"/>
    <property type="match status" value="1"/>
</dbReference>
<feature type="domain" description="PPIase FKBP-type" evidence="13">
    <location>
        <begin position="157"/>
        <end position="216"/>
    </location>
</feature>
<dbReference type="SUPFAM" id="SSF54534">
    <property type="entry name" value="FKBP-like"/>
    <property type="match status" value="1"/>
</dbReference>
<comment type="catalytic activity">
    <reaction evidence="1 11">
        <text>[protein]-peptidylproline (omega=180) = [protein]-peptidylproline (omega=0)</text>
        <dbReference type="Rhea" id="RHEA:16237"/>
        <dbReference type="Rhea" id="RHEA-COMP:10747"/>
        <dbReference type="Rhea" id="RHEA-COMP:10748"/>
        <dbReference type="ChEBI" id="CHEBI:83833"/>
        <dbReference type="ChEBI" id="CHEBI:83834"/>
        <dbReference type="EC" id="5.2.1.8"/>
    </reaction>
</comment>
<comment type="function">
    <text evidence="11">Involved in protein export. Acts as a chaperone by maintaining the newly synthesized protein in an open conformation. Functions as a peptidyl-prolyl cis-trans isomerase.</text>
</comment>
<dbReference type="Proteomes" id="UP000430146">
    <property type="component" value="Unassembled WGS sequence"/>
</dbReference>
<evidence type="ECO:0000256" key="9">
    <source>
        <dbReference type="ARBA" id="ARBA00023306"/>
    </source>
</evidence>
<evidence type="ECO:0000313" key="16">
    <source>
        <dbReference type="EMBL" id="CAA0134963.1"/>
    </source>
</evidence>
<dbReference type="Pfam" id="PF05698">
    <property type="entry name" value="Trigger_C"/>
    <property type="match status" value="1"/>
</dbReference>
<evidence type="ECO:0000256" key="11">
    <source>
        <dbReference type="HAMAP-Rule" id="MF_00303"/>
    </source>
</evidence>
<evidence type="ECO:0000313" key="17">
    <source>
        <dbReference type="Proteomes" id="UP000430146"/>
    </source>
</evidence>
<dbReference type="Gene3D" id="1.10.3120.10">
    <property type="entry name" value="Trigger factor, C-terminal domain"/>
    <property type="match status" value="1"/>
</dbReference>
<evidence type="ECO:0000259" key="14">
    <source>
        <dbReference type="Pfam" id="PF05697"/>
    </source>
</evidence>
<dbReference type="InterPro" id="IPR008881">
    <property type="entry name" value="Trigger_fac_ribosome-bd_bac"/>
</dbReference>
<evidence type="ECO:0000256" key="8">
    <source>
        <dbReference type="ARBA" id="ARBA00023235"/>
    </source>
</evidence>
<dbReference type="GO" id="GO:0003755">
    <property type="term" value="F:peptidyl-prolyl cis-trans isomerase activity"/>
    <property type="evidence" value="ECO:0007669"/>
    <property type="project" value="UniProtKB-UniRule"/>
</dbReference>
<evidence type="ECO:0000256" key="6">
    <source>
        <dbReference type="ARBA" id="ARBA00023110"/>
    </source>
</evidence>
<dbReference type="Gene3D" id="3.30.70.1050">
    <property type="entry name" value="Trigger factor ribosome-binding domain"/>
    <property type="match status" value="1"/>
</dbReference>
<feature type="compositionally biased region" description="Acidic residues" evidence="12">
    <location>
        <begin position="447"/>
        <end position="484"/>
    </location>
</feature>
<keyword evidence="11" id="KW-0963">Cytoplasm</keyword>
<organism evidence="16 17">
    <name type="scientific">Mycolicibacterium vanbaalenii</name>
    <name type="common">Mycobacterium vanbaalenii</name>
    <dbReference type="NCBI Taxonomy" id="110539"/>
    <lineage>
        <taxon>Bacteria</taxon>
        <taxon>Bacillati</taxon>
        <taxon>Actinomycetota</taxon>
        <taxon>Actinomycetes</taxon>
        <taxon>Mycobacteriales</taxon>
        <taxon>Mycobacteriaceae</taxon>
        <taxon>Mycolicibacterium</taxon>
    </lineage>
</organism>
<dbReference type="SUPFAM" id="SSF109998">
    <property type="entry name" value="Triger factor/SurA peptide-binding domain-like"/>
    <property type="match status" value="1"/>
</dbReference>
<evidence type="ECO:0000256" key="3">
    <source>
        <dbReference type="ARBA" id="ARBA00013194"/>
    </source>
</evidence>
<dbReference type="HAMAP" id="MF_00303">
    <property type="entry name" value="Trigger_factor_Tig"/>
    <property type="match status" value="1"/>
</dbReference>
<name>A0A5S9R9N5_MYCVN</name>
<dbReference type="PANTHER" id="PTHR30560:SF3">
    <property type="entry name" value="TRIGGER FACTOR-LIKE PROTEIN TIG, CHLOROPLASTIC"/>
    <property type="match status" value="1"/>
</dbReference>
<keyword evidence="5 11" id="KW-0132">Cell division</keyword>
<evidence type="ECO:0000259" key="13">
    <source>
        <dbReference type="Pfam" id="PF00254"/>
    </source>
</evidence>
<evidence type="ECO:0000256" key="2">
    <source>
        <dbReference type="ARBA" id="ARBA00005464"/>
    </source>
</evidence>
<dbReference type="InterPro" id="IPR036611">
    <property type="entry name" value="Trigger_fac_ribosome-bd_sf"/>
</dbReference>
<protein>
    <recommendedName>
        <fullName evidence="4 11">Trigger factor</fullName>
        <shortName evidence="11">TF</shortName>
        <ecNumber evidence="3 11">5.2.1.8</ecNumber>
    </recommendedName>
    <alternativeName>
        <fullName evidence="10 11">PPIase</fullName>
    </alternativeName>
</protein>
<evidence type="ECO:0000256" key="7">
    <source>
        <dbReference type="ARBA" id="ARBA00023186"/>
    </source>
</evidence>
<evidence type="ECO:0000256" key="12">
    <source>
        <dbReference type="SAM" id="MobiDB-lite"/>
    </source>
</evidence>
<evidence type="ECO:0000256" key="5">
    <source>
        <dbReference type="ARBA" id="ARBA00022618"/>
    </source>
</evidence>
<evidence type="ECO:0000256" key="1">
    <source>
        <dbReference type="ARBA" id="ARBA00000971"/>
    </source>
</evidence>
<dbReference type="InterPro" id="IPR037041">
    <property type="entry name" value="Trigger_fac_C_sf"/>
</dbReference>
<dbReference type="PANTHER" id="PTHR30560">
    <property type="entry name" value="TRIGGER FACTOR CHAPERONE AND PEPTIDYL-PROLYL CIS/TRANS ISOMERASE"/>
    <property type="match status" value="1"/>
</dbReference>
<gene>
    <name evidence="11 16" type="primary">tig</name>
    <name evidence="16" type="ORF">AELLOGFF_01946</name>
</gene>
<evidence type="ECO:0000259" key="15">
    <source>
        <dbReference type="Pfam" id="PF05698"/>
    </source>
</evidence>
<dbReference type="InterPro" id="IPR001179">
    <property type="entry name" value="PPIase_FKBP_dom"/>
</dbReference>
<evidence type="ECO:0000256" key="10">
    <source>
        <dbReference type="ARBA" id="ARBA00029986"/>
    </source>
</evidence>
<dbReference type="EMBL" id="CACSIP010000056">
    <property type="protein sequence ID" value="CAA0134963.1"/>
    <property type="molecule type" value="Genomic_DNA"/>
</dbReference>
<dbReference type="InterPro" id="IPR046357">
    <property type="entry name" value="PPIase_dom_sf"/>
</dbReference>
<dbReference type="Gene3D" id="3.10.50.40">
    <property type="match status" value="1"/>
</dbReference>
<dbReference type="InterPro" id="IPR027304">
    <property type="entry name" value="Trigger_fact/SurA_dom_sf"/>
</dbReference>
<evidence type="ECO:0000256" key="4">
    <source>
        <dbReference type="ARBA" id="ARBA00016902"/>
    </source>
</evidence>
<dbReference type="InterPro" id="IPR008880">
    <property type="entry name" value="Trigger_fac_C"/>
</dbReference>
<comment type="subcellular location">
    <subcellularLocation>
        <location evidence="11">Cytoplasm</location>
    </subcellularLocation>
    <text evidence="11">About half TF is bound to the ribosome near the polypeptide exit tunnel while the other half is free in the cytoplasm.</text>
</comment>
<dbReference type="GO" id="GO:0044183">
    <property type="term" value="F:protein folding chaperone"/>
    <property type="evidence" value="ECO:0007669"/>
    <property type="project" value="TreeGrafter"/>
</dbReference>
<keyword evidence="8 11" id="KW-0413">Isomerase</keyword>
<dbReference type="RefSeq" id="WP_159234946.1">
    <property type="nucleotide sequence ID" value="NZ_CACSIP010000056.1"/>
</dbReference>
<keyword evidence="7 11" id="KW-0143">Chaperone</keyword>
<comment type="similarity">
    <text evidence="2 11">Belongs to the FKBP-type PPIase family. Tig subfamily.</text>
</comment>
<proteinExistence type="inferred from homology"/>
<keyword evidence="17" id="KW-1185">Reference proteome</keyword>
<dbReference type="GO" id="GO:0043335">
    <property type="term" value="P:protein unfolding"/>
    <property type="evidence" value="ECO:0007669"/>
    <property type="project" value="TreeGrafter"/>
</dbReference>
<keyword evidence="9 11" id="KW-0131">Cell cycle</keyword>
<dbReference type="OrthoDB" id="9767721at2"/>
<reference evidence="16 17" key="1">
    <citation type="submission" date="2019-11" db="EMBL/GenBank/DDBJ databases">
        <authorList>
            <person name="Holert J."/>
        </authorList>
    </citation>
    <scope>NUCLEOTIDE SEQUENCE [LARGE SCALE GENOMIC DNA]</scope>
    <source>
        <strain evidence="16">BC8_1</strain>
    </source>
</reference>
<dbReference type="GO" id="GO:0043022">
    <property type="term" value="F:ribosome binding"/>
    <property type="evidence" value="ECO:0007669"/>
    <property type="project" value="TreeGrafter"/>
</dbReference>
<sequence length="484" mass="52845">MKSTVEKLSPTRVRINVEVPFTELEPEIDKAFKQLAKQIRLPGFRPGKAPRKLLEARVGRGAVIEQVVNDALPGRYSEAVTSSSLQPIGQPEIEITKLEDNEELVFTAEVDVRPEIDLPDLATLKITVDPISVSDEDVATELENLQKRFGTLTGVERAAEDGDFVSIDLSATVDGQDVPEAATEGLSHEVGSGELIDGLDEAIIGLTEDESRDFTTTLVAGEHAGREAQVSVTVKSIKVRELPELDDEFAQLASEFDTIEELRSDLREQVARGKRVQQAEQIRDKAIEELLELVEVPLPEKVVQAQVDDTLHNAIHGLDHDEAKFEESLKEQGSTREEFDADNRTNAEKAIKTQLLMDAIADKLDIQVGQNDLTERLVLMSRQYGVEPQQLLQMLQQNNQLPAMFADVRRGLTVAAVVHGATVTDTDGTEIDTTEFFGPSGEQAAEAGDEAVEAADDTVETSDEAGSAEDADTAEDAPEADDSK</sequence>
<dbReference type="GO" id="GO:0015031">
    <property type="term" value="P:protein transport"/>
    <property type="evidence" value="ECO:0007669"/>
    <property type="project" value="UniProtKB-UniRule"/>
</dbReference>
<accession>A0A5S9R9N5</accession>
<dbReference type="InterPro" id="IPR005215">
    <property type="entry name" value="Trig_fac"/>
</dbReference>
<dbReference type="SUPFAM" id="SSF102735">
    <property type="entry name" value="Trigger factor ribosome-binding domain"/>
    <property type="match status" value="1"/>
</dbReference>
<keyword evidence="6 11" id="KW-0697">Rotamase</keyword>
<dbReference type="NCBIfam" id="TIGR00115">
    <property type="entry name" value="tig"/>
    <property type="match status" value="1"/>
</dbReference>
<feature type="domain" description="Trigger factor C-terminal" evidence="15">
    <location>
        <begin position="258"/>
        <end position="418"/>
    </location>
</feature>
<dbReference type="GO" id="GO:0005737">
    <property type="term" value="C:cytoplasm"/>
    <property type="evidence" value="ECO:0007669"/>
    <property type="project" value="UniProtKB-SubCell"/>
</dbReference>
<dbReference type="GO" id="GO:0051301">
    <property type="term" value="P:cell division"/>
    <property type="evidence" value="ECO:0007669"/>
    <property type="project" value="UniProtKB-KW"/>
</dbReference>
<comment type="domain">
    <text evidence="11">Consists of 3 domains; the N-terminus binds the ribosome, the middle domain has PPIase activity, while the C-terminus has intrinsic chaperone activity on its own.</text>
</comment>
<dbReference type="Pfam" id="PF00254">
    <property type="entry name" value="FKBP_C"/>
    <property type="match status" value="1"/>
</dbReference>
<dbReference type="AlphaFoldDB" id="A0A5S9R9N5"/>
<dbReference type="EC" id="5.2.1.8" evidence="3 11"/>
<feature type="region of interest" description="Disordered" evidence="12">
    <location>
        <begin position="438"/>
        <end position="484"/>
    </location>
</feature>
<dbReference type="GO" id="GO:0051083">
    <property type="term" value="P:'de novo' cotranslational protein folding"/>
    <property type="evidence" value="ECO:0007669"/>
    <property type="project" value="TreeGrafter"/>
</dbReference>
<dbReference type="PIRSF" id="PIRSF003095">
    <property type="entry name" value="Trigger_factor"/>
    <property type="match status" value="1"/>
</dbReference>
<feature type="domain" description="Trigger factor ribosome-binding bacterial" evidence="14">
    <location>
        <begin position="1"/>
        <end position="145"/>
    </location>
</feature>